<dbReference type="InterPro" id="IPR048454">
    <property type="entry name" value="YetF_N"/>
</dbReference>
<comment type="caution">
    <text evidence="9">The sequence shown here is derived from an EMBL/GenBank/DDBJ whole genome shotgun (WGS) entry which is preliminary data.</text>
</comment>
<proteinExistence type="inferred from homology"/>
<sequence>MTLLLFSTLFIMGKRPIGELPVFDFLSLIVIGAIVGADIADPNIEHLPTAFAVIILAALQRFVSEMIIKNKKFKKWVTFEPTIIIQDGQLIHKNIKKIKYSIDEVLMLLREKDIFDINTIEYGVIESSGKLSILKRTEYDEVIKRDMNIVTKKASLPVAVVVEKELQTENIKRLNLNPEDILKILNKQGYSRVEDVFFAAMDSEGNISISPYQMESDVLEP</sequence>
<comment type="subcellular location">
    <subcellularLocation>
        <location evidence="1">Cell membrane</location>
        <topology evidence="1">Multi-pass membrane protein</topology>
    </subcellularLocation>
</comment>
<feature type="domain" description="YetF C-terminal" evidence="7">
    <location>
        <begin position="69"/>
        <end position="201"/>
    </location>
</feature>
<dbReference type="Gene3D" id="3.30.240.20">
    <property type="entry name" value="bsu07140 like domains"/>
    <property type="match status" value="2"/>
</dbReference>
<evidence type="ECO:0000256" key="5">
    <source>
        <dbReference type="ARBA" id="ARBA00022989"/>
    </source>
</evidence>
<evidence type="ECO:0000256" key="4">
    <source>
        <dbReference type="ARBA" id="ARBA00022692"/>
    </source>
</evidence>
<evidence type="ECO:0000259" key="8">
    <source>
        <dbReference type="Pfam" id="PF20730"/>
    </source>
</evidence>
<evidence type="ECO:0000256" key="1">
    <source>
        <dbReference type="ARBA" id="ARBA00004651"/>
    </source>
</evidence>
<dbReference type="EMBL" id="WSFT01000031">
    <property type="protein sequence ID" value="MBS4538393.1"/>
    <property type="molecule type" value="Genomic_DNA"/>
</dbReference>
<keyword evidence="10" id="KW-1185">Reference proteome</keyword>
<protein>
    <submittedName>
        <fullName evidence="9">DUF421 domain-containing protein</fullName>
    </submittedName>
</protein>
<dbReference type="AlphaFoldDB" id="A0A942UTP9"/>
<evidence type="ECO:0000256" key="2">
    <source>
        <dbReference type="ARBA" id="ARBA00006448"/>
    </source>
</evidence>
<evidence type="ECO:0000256" key="6">
    <source>
        <dbReference type="ARBA" id="ARBA00023136"/>
    </source>
</evidence>
<feature type="domain" description="YetF-like N-terminal transmembrane" evidence="8">
    <location>
        <begin position="4"/>
        <end position="63"/>
    </location>
</feature>
<evidence type="ECO:0000313" key="9">
    <source>
        <dbReference type="EMBL" id="MBS4538393.1"/>
    </source>
</evidence>
<gene>
    <name evidence="9" type="ORF">GOQ27_07945</name>
</gene>
<dbReference type="Pfam" id="PF04239">
    <property type="entry name" value="DUF421"/>
    <property type="match status" value="1"/>
</dbReference>
<evidence type="ECO:0000259" key="7">
    <source>
        <dbReference type="Pfam" id="PF04239"/>
    </source>
</evidence>
<name>A0A942UTP9_9FIRM</name>
<keyword evidence="3" id="KW-1003">Cell membrane</keyword>
<keyword evidence="4" id="KW-0812">Transmembrane</keyword>
<evidence type="ECO:0000256" key="3">
    <source>
        <dbReference type="ARBA" id="ARBA00022475"/>
    </source>
</evidence>
<dbReference type="PANTHER" id="PTHR34582">
    <property type="entry name" value="UPF0702 TRANSMEMBRANE PROTEIN YCAP"/>
    <property type="match status" value="1"/>
</dbReference>
<dbReference type="Proteomes" id="UP000724672">
    <property type="component" value="Unassembled WGS sequence"/>
</dbReference>
<evidence type="ECO:0000313" key="10">
    <source>
        <dbReference type="Proteomes" id="UP000724672"/>
    </source>
</evidence>
<comment type="similarity">
    <text evidence="2">Belongs to the UPF0702 family.</text>
</comment>
<accession>A0A942UTP9</accession>
<dbReference type="InterPro" id="IPR007353">
    <property type="entry name" value="DUF421"/>
</dbReference>
<dbReference type="InterPro" id="IPR023090">
    <property type="entry name" value="UPF0702_alpha/beta_dom_sf"/>
</dbReference>
<dbReference type="Pfam" id="PF20730">
    <property type="entry name" value="YetF_N"/>
    <property type="match status" value="1"/>
</dbReference>
<dbReference type="GO" id="GO:0005886">
    <property type="term" value="C:plasma membrane"/>
    <property type="evidence" value="ECO:0007669"/>
    <property type="project" value="UniProtKB-SubCell"/>
</dbReference>
<keyword evidence="6" id="KW-0472">Membrane</keyword>
<reference evidence="9" key="1">
    <citation type="submission" date="2019-12" db="EMBL/GenBank/DDBJ databases">
        <title>Clostridiaceae gen. nov. sp. nov., isolated from sediment in Xinjiang, China.</title>
        <authorList>
            <person name="Zhang R."/>
        </authorList>
    </citation>
    <scope>NUCLEOTIDE SEQUENCE</scope>
    <source>
        <strain evidence="9">D2Q-11</strain>
    </source>
</reference>
<organism evidence="9 10">
    <name type="scientific">Anaeromonas frigoriresistens</name>
    <dbReference type="NCBI Taxonomy" id="2683708"/>
    <lineage>
        <taxon>Bacteria</taxon>
        <taxon>Bacillati</taxon>
        <taxon>Bacillota</taxon>
        <taxon>Tissierellia</taxon>
        <taxon>Tissierellales</taxon>
        <taxon>Thermohalobacteraceae</taxon>
        <taxon>Anaeromonas</taxon>
    </lineage>
</organism>
<keyword evidence="5" id="KW-1133">Transmembrane helix</keyword>
<dbReference type="PANTHER" id="PTHR34582:SF6">
    <property type="entry name" value="UPF0702 TRANSMEMBRANE PROTEIN YCAP"/>
    <property type="match status" value="1"/>
</dbReference>